<proteinExistence type="predicted"/>
<keyword evidence="2" id="KW-0812">Transmembrane</keyword>
<evidence type="ECO:0008006" key="5">
    <source>
        <dbReference type="Google" id="ProtNLM"/>
    </source>
</evidence>
<evidence type="ECO:0000256" key="1">
    <source>
        <dbReference type="SAM" id="MobiDB-lite"/>
    </source>
</evidence>
<sequence length="192" mass="22344">MKLVKYIVVFLLVLGCKTKTVTVDKSIEKERELMSRRFDSLFQSLLKWKLEASKSKSASINDFKLSSAPVLDSLGQREPFHYKHYIDGQLKEEIFLKGGEINKETKTSKTDEVEKSQEHKQEKTNIESNAGQKKEAEKSNFKKQKNAKVTGFQFGFYLWLLLLIIILLILRWIANKFKLVDRFKLILKPKEG</sequence>
<evidence type="ECO:0000256" key="2">
    <source>
        <dbReference type="SAM" id="Phobius"/>
    </source>
</evidence>
<organism evidence="3 4">
    <name type="scientific">Flavobacterium columnare</name>
    <dbReference type="NCBI Taxonomy" id="996"/>
    <lineage>
        <taxon>Bacteria</taxon>
        <taxon>Pseudomonadati</taxon>
        <taxon>Bacteroidota</taxon>
        <taxon>Flavobacteriia</taxon>
        <taxon>Flavobacteriales</taxon>
        <taxon>Flavobacteriaceae</taxon>
        <taxon>Flavobacterium</taxon>
    </lineage>
</organism>
<feature type="region of interest" description="Disordered" evidence="1">
    <location>
        <begin position="106"/>
        <end position="139"/>
    </location>
</feature>
<dbReference type="PROSITE" id="PS51257">
    <property type="entry name" value="PROKAR_LIPOPROTEIN"/>
    <property type="match status" value="1"/>
</dbReference>
<keyword evidence="2" id="KW-1133">Transmembrane helix</keyword>
<accession>A0A246G7Z1</accession>
<comment type="caution">
    <text evidence="3">The sequence shown here is derived from an EMBL/GenBank/DDBJ whole genome shotgun (WGS) entry which is preliminary data.</text>
</comment>
<keyword evidence="2" id="KW-0472">Membrane</keyword>
<protein>
    <recommendedName>
        <fullName evidence="5">Lipoprotein</fullName>
    </recommendedName>
</protein>
<dbReference type="EMBL" id="MTCY01000057">
    <property type="protein sequence ID" value="OWP74785.1"/>
    <property type="molecule type" value="Genomic_DNA"/>
</dbReference>
<name>A0A246G7Z1_9FLAO</name>
<reference evidence="3 4" key="1">
    <citation type="journal article" date="2017" name="Infect. Genet. Evol.">
        <title>Comparative genome analysis of fish pathogen Flavobacterium columnare reveals extensive sequence diversity within the species.</title>
        <authorList>
            <person name="Kayansamruaj P."/>
            <person name="Dong H.T."/>
            <person name="Hirono I."/>
            <person name="Kondo H."/>
            <person name="Senapin S."/>
            <person name="Rodkhum C."/>
        </authorList>
    </citation>
    <scope>NUCLEOTIDE SEQUENCE [LARGE SCALE GENOMIC DNA]</scope>
    <source>
        <strain evidence="3 4">1214</strain>
    </source>
</reference>
<dbReference type="Proteomes" id="UP000198034">
    <property type="component" value="Unassembled WGS sequence"/>
</dbReference>
<feature type="compositionally biased region" description="Basic and acidic residues" evidence="1">
    <location>
        <begin position="106"/>
        <end position="125"/>
    </location>
</feature>
<gene>
    <name evidence="3" type="ORF">BWK62_13395</name>
</gene>
<dbReference type="AlphaFoldDB" id="A0A246G7Z1"/>
<evidence type="ECO:0000313" key="4">
    <source>
        <dbReference type="Proteomes" id="UP000198034"/>
    </source>
</evidence>
<evidence type="ECO:0000313" key="3">
    <source>
        <dbReference type="EMBL" id="OWP74785.1"/>
    </source>
</evidence>
<feature type="transmembrane region" description="Helical" evidence="2">
    <location>
        <begin position="154"/>
        <end position="174"/>
    </location>
</feature>